<gene>
    <name evidence="1" type="ORF">SAMN05444406_12031</name>
</gene>
<name>A0A1I5WYX7_9FIRM</name>
<dbReference type="Proteomes" id="UP000198577">
    <property type="component" value="Unassembled WGS sequence"/>
</dbReference>
<dbReference type="AlphaFoldDB" id="A0A1I5WYX7"/>
<dbReference type="EMBL" id="FOXR01000020">
    <property type="protein sequence ID" value="SFQ24884.1"/>
    <property type="molecule type" value="Genomic_DNA"/>
</dbReference>
<keyword evidence="2" id="KW-1185">Reference proteome</keyword>
<evidence type="ECO:0000313" key="1">
    <source>
        <dbReference type="EMBL" id="SFQ24884.1"/>
    </source>
</evidence>
<dbReference type="STRING" id="937334.SAMN05444406_12031"/>
<reference evidence="1 2" key="1">
    <citation type="submission" date="2016-10" db="EMBL/GenBank/DDBJ databases">
        <authorList>
            <person name="de Groot N.N."/>
        </authorList>
    </citation>
    <scope>NUCLEOTIDE SEQUENCE [LARGE SCALE GENOMIC DNA]</scope>
    <source>
        <strain evidence="1 2">DSM 20678</strain>
    </source>
</reference>
<proteinExistence type="predicted"/>
<accession>A0A1I5WYX7</accession>
<sequence length="60" mass="7074">MAWATLMRVCRIYKRTLYKEILAFNKIVGKRKNGNLLRFDGKDEIKWKAQNGISQSMILL</sequence>
<evidence type="ECO:0000313" key="2">
    <source>
        <dbReference type="Proteomes" id="UP000198577"/>
    </source>
</evidence>
<protein>
    <submittedName>
        <fullName evidence="1">Uncharacterized protein</fullName>
    </submittedName>
</protein>
<organism evidence="1 2">
    <name type="scientific">Caldicoprobacter faecalis</name>
    <dbReference type="NCBI Taxonomy" id="937334"/>
    <lineage>
        <taxon>Bacteria</taxon>
        <taxon>Bacillati</taxon>
        <taxon>Bacillota</taxon>
        <taxon>Clostridia</taxon>
        <taxon>Caldicoprobacterales</taxon>
        <taxon>Caldicoprobacteraceae</taxon>
        <taxon>Caldicoprobacter</taxon>
    </lineage>
</organism>